<dbReference type="PROSITE" id="PS00175">
    <property type="entry name" value="PG_MUTASE"/>
    <property type="match status" value="1"/>
</dbReference>
<name>A0ABS7RNU7_9ACTN</name>
<dbReference type="InterPro" id="IPR013078">
    <property type="entry name" value="His_Pase_superF_clade-1"/>
</dbReference>
<evidence type="ECO:0000313" key="1">
    <source>
        <dbReference type="EMBL" id="MBY9076738.1"/>
    </source>
</evidence>
<dbReference type="Proteomes" id="UP000754710">
    <property type="component" value="Unassembled WGS sequence"/>
</dbReference>
<dbReference type="SMART" id="SM00855">
    <property type="entry name" value="PGAM"/>
    <property type="match status" value="1"/>
</dbReference>
<sequence length="210" mass="22473">MTARRLVLLRHGQTSWNEAGRAQGHADISLDATGHAQAAAAAPYLAAVRPVALWSSDLARARETCGYVAEAAGLSVKHDERLREFDVGVRQGLTLDEFAVRFPDEHAQWVAGDQPMPVAGGETAGDVCARMMPVLRECLDSLDAGETGVVVGHGASLKVGLLGLLGWDIDGHRDLVVLDNCGWATVERRAGDERIRLAGYNEKVLRSAAI</sequence>
<dbReference type="RefSeq" id="WP_221026524.1">
    <property type="nucleotide sequence ID" value="NZ_JAIEZQ010000003.1"/>
</dbReference>
<dbReference type="SUPFAM" id="SSF53254">
    <property type="entry name" value="Phosphoglycerate mutase-like"/>
    <property type="match status" value="1"/>
</dbReference>
<dbReference type="InterPro" id="IPR029033">
    <property type="entry name" value="His_PPase_superfam"/>
</dbReference>
<evidence type="ECO:0000313" key="2">
    <source>
        <dbReference type="Proteomes" id="UP000754710"/>
    </source>
</evidence>
<comment type="caution">
    <text evidence="1">The sequence shown here is derived from an EMBL/GenBank/DDBJ whole genome shotgun (WGS) entry which is preliminary data.</text>
</comment>
<dbReference type="PANTHER" id="PTHR48100">
    <property type="entry name" value="BROAD-SPECIFICITY PHOSPHATASE YOR283W-RELATED"/>
    <property type="match status" value="1"/>
</dbReference>
<dbReference type="PANTHER" id="PTHR48100:SF62">
    <property type="entry name" value="GLUCOSYL-3-PHOSPHOGLYCERATE PHOSPHATASE"/>
    <property type="match status" value="1"/>
</dbReference>
<protein>
    <submittedName>
        <fullName evidence="1">Histidine phosphatase family protein</fullName>
    </submittedName>
</protein>
<accession>A0ABS7RNU7</accession>
<reference evidence="1 2" key="1">
    <citation type="submission" date="2021-08" db="EMBL/GenBank/DDBJ databases">
        <title>Nocardioides bacterium WL0053 sp. nov., isolated from the sediment.</title>
        <authorList>
            <person name="Wang L."/>
            <person name="Zhang D."/>
            <person name="Zhang A."/>
        </authorList>
    </citation>
    <scope>NUCLEOTIDE SEQUENCE [LARGE SCALE GENOMIC DNA]</scope>
    <source>
        <strain evidence="1 2">WL0053</strain>
    </source>
</reference>
<keyword evidence="2" id="KW-1185">Reference proteome</keyword>
<dbReference type="InterPro" id="IPR050275">
    <property type="entry name" value="PGM_Phosphatase"/>
</dbReference>
<dbReference type="Gene3D" id="3.40.50.1240">
    <property type="entry name" value="Phosphoglycerate mutase-like"/>
    <property type="match status" value="1"/>
</dbReference>
<dbReference type="Pfam" id="PF00300">
    <property type="entry name" value="His_Phos_1"/>
    <property type="match status" value="1"/>
</dbReference>
<dbReference type="CDD" id="cd07067">
    <property type="entry name" value="HP_PGM_like"/>
    <property type="match status" value="1"/>
</dbReference>
<dbReference type="EMBL" id="JAIEZQ010000003">
    <property type="protein sequence ID" value="MBY9076738.1"/>
    <property type="molecule type" value="Genomic_DNA"/>
</dbReference>
<proteinExistence type="predicted"/>
<dbReference type="InterPro" id="IPR001345">
    <property type="entry name" value="PG/BPGM_mutase_AS"/>
</dbReference>
<gene>
    <name evidence="1" type="ORF">K1X13_18050</name>
</gene>
<organism evidence="1 2">
    <name type="scientific">Nocardioides jiangsuensis</name>
    <dbReference type="NCBI Taxonomy" id="2866161"/>
    <lineage>
        <taxon>Bacteria</taxon>
        <taxon>Bacillati</taxon>
        <taxon>Actinomycetota</taxon>
        <taxon>Actinomycetes</taxon>
        <taxon>Propionibacteriales</taxon>
        <taxon>Nocardioidaceae</taxon>
        <taxon>Nocardioides</taxon>
    </lineage>
</organism>